<reference evidence="15" key="1">
    <citation type="submission" date="2016-11" db="EMBL/GenBank/DDBJ databases">
        <title>Trade-off between light-utilization and light-protection in marine flavobacteria.</title>
        <authorList>
            <person name="Kumagai Y."/>
            <person name="Yoshizawa S."/>
            <person name="Kogure K."/>
        </authorList>
    </citation>
    <scope>NUCLEOTIDE SEQUENCE [LARGE SCALE GENOMIC DNA]</scope>
    <source>
        <strain evidence="15">SG-18</strain>
    </source>
</reference>
<keyword evidence="3" id="KW-0997">Cell inner membrane</keyword>
<keyword evidence="6 12" id="KW-0472">Membrane</keyword>
<dbReference type="GO" id="GO:0003755">
    <property type="term" value="F:peptidyl-prolyl cis-trans isomerase activity"/>
    <property type="evidence" value="ECO:0007669"/>
    <property type="project" value="UniProtKB-KW"/>
</dbReference>
<keyword evidence="11 14" id="KW-0413">Isomerase</keyword>
<dbReference type="InterPro" id="IPR000297">
    <property type="entry name" value="PPIase_PpiC"/>
</dbReference>
<dbReference type="PANTHER" id="PTHR47529:SF1">
    <property type="entry name" value="PERIPLASMIC CHAPERONE PPID"/>
    <property type="match status" value="1"/>
</dbReference>
<evidence type="ECO:0000256" key="2">
    <source>
        <dbReference type="ARBA" id="ARBA00022475"/>
    </source>
</evidence>
<keyword evidence="11" id="KW-0697">Rotamase</keyword>
<feature type="domain" description="PpiC" evidence="13">
    <location>
        <begin position="334"/>
        <end position="441"/>
    </location>
</feature>
<dbReference type="PANTHER" id="PTHR47529">
    <property type="entry name" value="PEPTIDYL-PROLYL CIS-TRANS ISOMERASE D"/>
    <property type="match status" value="1"/>
</dbReference>
<keyword evidence="7" id="KW-0143">Chaperone</keyword>
<sequence length="694" mass="77153">MAILENIRKRTTILILIIGLALFAFVIQGIISSDGTFGGGAKVGSAIAEVNGEALSIDDFRVTLDRRKQQFGRGMSQTQLVKTVYDQEVRAEILRQQFDDLGLNIGSDQIVDYVRKNNWQYQVREFGDADGNFNEDLFRSTIQEWKETNPVRYQAWLDDEANIAQQAKEQLFFNMVKAGIGSTLSEGEFDYGFSNDKINMEFVRIPYTSVADSTIPVSKQAIQDYINKHEDDFQQENARDIRFVFFQEKPSVEDENAAQKRVEDLKADFTTTEDMFAFLEFDSDTNYDSIYKPQGQLPSASLDSLLALEVGEVYGPYRDAQSFKITRMMGKKPNGNVRASHILFAYEGATRANPEIKRTKEEAKAEADKILVEALKEGADFAALARENSDGPSAPRGGNLGFFQDNGTMVEEFSDFCFSNEVGAIDLVETEFGFHIIKVEEKQDLFQVAHLTANIEPSEETTNALYQEASSFQKAVMEADANEFDDITKEKNYILRPVNKVKELDENLPGLGEQRAIVQWAFNEERAVGDIDRFSTSEGYAVVQVTKRYNKGLMSPEDASATVLPILRKDIKADQIMAANKGKSMEQIIQESGASKNTVSAITMKAPTLAGAGSEPAVVGTAFALEVGQTSGLIKGETGVFLVKVLSKEDAVKLPNFSTFANTLTTTTRSKANTTAYEALKKGAEIDDFRGDFY</sequence>
<evidence type="ECO:0000256" key="3">
    <source>
        <dbReference type="ARBA" id="ARBA00022519"/>
    </source>
</evidence>
<dbReference type="Gene3D" id="3.10.50.40">
    <property type="match status" value="1"/>
</dbReference>
<dbReference type="AlphaFoldDB" id="A0A2S7T9H2"/>
<dbReference type="InterPro" id="IPR052029">
    <property type="entry name" value="PpiD_chaperone"/>
</dbReference>
<dbReference type="SUPFAM" id="SSF109998">
    <property type="entry name" value="Triger factor/SurA peptide-binding domain-like"/>
    <property type="match status" value="1"/>
</dbReference>
<accession>A0A2S7T9H2</accession>
<comment type="similarity">
    <text evidence="8">Belongs to the PpiD chaperone family.</text>
</comment>
<evidence type="ECO:0000256" key="6">
    <source>
        <dbReference type="ARBA" id="ARBA00023136"/>
    </source>
</evidence>
<comment type="caution">
    <text evidence="14">The sequence shown here is derived from an EMBL/GenBank/DDBJ whole genome shotgun (WGS) entry which is preliminary data.</text>
</comment>
<feature type="transmembrane region" description="Helical" evidence="12">
    <location>
        <begin position="12"/>
        <end position="31"/>
    </location>
</feature>
<evidence type="ECO:0000256" key="11">
    <source>
        <dbReference type="PROSITE-ProRule" id="PRU00278"/>
    </source>
</evidence>
<evidence type="ECO:0000256" key="7">
    <source>
        <dbReference type="ARBA" id="ARBA00023186"/>
    </source>
</evidence>
<keyword evidence="5 12" id="KW-1133">Transmembrane helix</keyword>
<dbReference type="Pfam" id="PF13616">
    <property type="entry name" value="Rotamase_3"/>
    <property type="match status" value="1"/>
</dbReference>
<dbReference type="Proteomes" id="UP000239366">
    <property type="component" value="Unassembled WGS sequence"/>
</dbReference>
<evidence type="ECO:0000256" key="1">
    <source>
        <dbReference type="ARBA" id="ARBA00004382"/>
    </source>
</evidence>
<keyword evidence="2" id="KW-1003">Cell membrane</keyword>
<organism evidence="14 15">
    <name type="scientific">Aureicoccus marinus</name>
    <dbReference type="NCBI Taxonomy" id="754435"/>
    <lineage>
        <taxon>Bacteria</taxon>
        <taxon>Pseudomonadati</taxon>
        <taxon>Bacteroidota</taxon>
        <taxon>Flavobacteriia</taxon>
        <taxon>Flavobacteriales</taxon>
        <taxon>Flavobacteriaceae</taxon>
        <taxon>Aureicoccus</taxon>
    </lineage>
</organism>
<dbReference type="PROSITE" id="PS01096">
    <property type="entry name" value="PPIC_PPIASE_1"/>
    <property type="match status" value="1"/>
</dbReference>
<keyword evidence="4 12" id="KW-0812">Transmembrane</keyword>
<evidence type="ECO:0000256" key="5">
    <source>
        <dbReference type="ARBA" id="ARBA00022989"/>
    </source>
</evidence>
<protein>
    <recommendedName>
        <fullName evidence="9">Periplasmic chaperone PpiD</fullName>
    </recommendedName>
    <alternativeName>
        <fullName evidence="10">Periplasmic folding chaperone</fullName>
    </alternativeName>
</protein>
<name>A0A2S7T9H2_9FLAO</name>
<dbReference type="SUPFAM" id="SSF54534">
    <property type="entry name" value="FKBP-like"/>
    <property type="match status" value="1"/>
</dbReference>
<evidence type="ECO:0000256" key="4">
    <source>
        <dbReference type="ARBA" id="ARBA00022692"/>
    </source>
</evidence>
<evidence type="ECO:0000259" key="13">
    <source>
        <dbReference type="PROSITE" id="PS50198"/>
    </source>
</evidence>
<dbReference type="GO" id="GO:0005886">
    <property type="term" value="C:plasma membrane"/>
    <property type="evidence" value="ECO:0007669"/>
    <property type="project" value="UniProtKB-SubCell"/>
</dbReference>
<evidence type="ECO:0000256" key="9">
    <source>
        <dbReference type="ARBA" id="ARBA00040743"/>
    </source>
</evidence>
<dbReference type="EMBL" id="MQVX01000001">
    <property type="protein sequence ID" value="PQJ16583.1"/>
    <property type="molecule type" value="Genomic_DNA"/>
</dbReference>
<gene>
    <name evidence="14" type="ORF">BST99_13420</name>
</gene>
<dbReference type="InterPro" id="IPR027304">
    <property type="entry name" value="Trigger_fact/SurA_dom_sf"/>
</dbReference>
<proteinExistence type="inferred from homology"/>
<comment type="subcellular location">
    <subcellularLocation>
        <location evidence="1">Cell inner membrane</location>
        <topology evidence="1">Single-pass type II membrane protein</topology>
        <orientation evidence="1">Periplasmic side</orientation>
    </subcellularLocation>
</comment>
<evidence type="ECO:0000256" key="12">
    <source>
        <dbReference type="SAM" id="Phobius"/>
    </source>
</evidence>
<dbReference type="Pfam" id="PF13623">
    <property type="entry name" value="SurA_N_2"/>
    <property type="match status" value="1"/>
</dbReference>
<dbReference type="RefSeq" id="WP_105002253.1">
    <property type="nucleotide sequence ID" value="NZ_MQVX01000001.1"/>
</dbReference>
<evidence type="ECO:0000313" key="15">
    <source>
        <dbReference type="Proteomes" id="UP000239366"/>
    </source>
</evidence>
<evidence type="ECO:0000313" key="14">
    <source>
        <dbReference type="EMBL" id="PQJ16583.1"/>
    </source>
</evidence>
<dbReference type="InterPro" id="IPR046357">
    <property type="entry name" value="PPIase_dom_sf"/>
</dbReference>
<evidence type="ECO:0000256" key="8">
    <source>
        <dbReference type="ARBA" id="ARBA00038408"/>
    </source>
</evidence>
<dbReference type="PROSITE" id="PS50198">
    <property type="entry name" value="PPIC_PPIASE_2"/>
    <property type="match status" value="1"/>
</dbReference>
<keyword evidence="15" id="KW-1185">Reference proteome</keyword>
<dbReference type="OrthoDB" id="9812372at2"/>
<evidence type="ECO:0000256" key="10">
    <source>
        <dbReference type="ARBA" id="ARBA00042775"/>
    </source>
</evidence>
<dbReference type="InterPro" id="IPR023058">
    <property type="entry name" value="PPIase_PpiC_CS"/>
</dbReference>